<accession>A0A843A7M6</accession>
<sequence length="428" mass="48882">MISMNLYNKLQRDYLESESSPDIVIPISTPYGAILITNNPNIEIDFDWDEFVRMRPDGSSLLPNNLESLLEDCDKCCNDKQCREKCGNKKDRDRPSDCPKKFTKKDCEQGSYEKILQYFSYNSSESSGTGYKIILSSDLKGMFQGVKLSKDIEFKEGKNICPICGLKVPVGFRPAILSTFASLKAEQWSRKYKPGNLNIYTQNTKPYAVDPLCLGDAIIRTSNFTTETVLSIYIGAPVLSPVIYEVSNVAWYLLSEYMLLINKKTMADRLHSLFYHDDWEKDLSEMVSKISNVKGNYIFDIFGNHIILPLPYNRPRRHQDEWLYDISVAGILASWGFYPLEISPAPSFTYSNTLLRYFKGRRYLYDYPPSDMNAGVYTSYVASAMASLVESEDFDILDYPPRVAPALVQYSSPVLYSQIENFMVKFSG</sequence>
<reference evidence="1" key="1">
    <citation type="submission" date="2020-10" db="EMBL/GenBank/DDBJ databases">
        <title>Fervidococcus fontis strain 3639Fd - the first crenarchaeon capable of growth on lipids.</title>
        <authorList>
            <person name="Kochetkova T.V."/>
            <person name="Elcheninov A.G."/>
            <person name="Toschakov S.V."/>
            <person name="Kublanov I.V."/>
        </authorList>
    </citation>
    <scope>NUCLEOTIDE SEQUENCE</scope>
    <source>
        <strain evidence="1">3639Fd</strain>
    </source>
</reference>
<comment type="caution">
    <text evidence="1">The sequence shown here is derived from an EMBL/GenBank/DDBJ whole genome shotgun (WGS) entry which is preliminary data.</text>
</comment>
<protein>
    <submittedName>
        <fullName evidence="1">Uncharacterized protein</fullName>
    </submittedName>
</protein>
<evidence type="ECO:0000313" key="2">
    <source>
        <dbReference type="Proteomes" id="UP000652307"/>
    </source>
</evidence>
<dbReference type="EMBL" id="JADEZV010000001">
    <property type="protein sequence ID" value="MBE9390803.1"/>
    <property type="molecule type" value="Genomic_DNA"/>
</dbReference>
<gene>
    <name evidence="1" type="ORF">IOK49_01720</name>
</gene>
<evidence type="ECO:0000313" key="1">
    <source>
        <dbReference type="EMBL" id="MBE9390803.1"/>
    </source>
</evidence>
<proteinExistence type="predicted"/>
<organism evidence="1 2">
    <name type="scientific">Fervidicoccus fontis</name>
    <dbReference type="NCBI Taxonomy" id="683846"/>
    <lineage>
        <taxon>Archaea</taxon>
        <taxon>Thermoproteota</taxon>
        <taxon>Thermoprotei</taxon>
        <taxon>Fervidicoccales</taxon>
        <taxon>Fervidicoccaceae</taxon>
        <taxon>Fervidicoccus</taxon>
    </lineage>
</organism>
<dbReference type="AlphaFoldDB" id="A0A843A7M6"/>
<name>A0A843A7M6_9CREN</name>
<dbReference type="RefSeq" id="WP_193803378.1">
    <property type="nucleotide sequence ID" value="NZ_JADEZV010000001.1"/>
</dbReference>
<dbReference type="Proteomes" id="UP000652307">
    <property type="component" value="Unassembled WGS sequence"/>
</dbReference>